<dbReference type="PANTHER" id="PTHR31293:SF12">
    <property type="entry name" value="RNI-LIKE SUPERFAMILY PROTEIN"/>
    <property type="match status" value="1"/>
</dbReference>
<evidence type="ECO:0000313" key="2">
    <source>
        <dbReference type="Proteomes" id="UP000631114"/>
    </source>
</evidence>
<comment type="caution">
    <text evidence="1">The sequence shown here is derived from an EMBL/GenBank/DDBJ whole genome shotgun (WGS) entry which is preliminary data.</text>
</comment>
<reference evidence="1 2" key="1">
    <citation type="submission" date="2020-10" db="EMBL/GenBank/DDBJ databases">
        <title>The Coptis chinensis genome and diversification of protoberbering-type alkaloids.</title>
        <authorList>
            <person name="Wang B."/>
            <person name="Shu S."/>
            <person name="Song C."/>
            <person name="Liu Y."/>
        </authorList>
    </citation>
    <scope>NUCLEOTIDE SEQUENCE [LARGE SCALE GENOMIC DNA]</scope>
    <source>
        <strain evidence="1">HL-2020</strain>
        <tissue evidence="1">Leaf</tissue>
    </source>
</reference>
<organism evidence="1 2">
    <name type="scientific">Coptis chinensis</name>
    <dbReference type="NCBI Taxonomy" id="261450"/>
    <lineage>
        <taxon>Eukaryota</taxon>
        <taxon>Viridiplantae</taxon>
        <taxon>Streptophyta</taxon>
        <taxon>Embryophyta</taxon>
        <taxon>Tracheophyta</taxon>
        <taxon>Spermatophyta</taxon>
        <taxon>Magnoliopsida</taxon>
        <taxon>Ranunculales</taxon>
        <taxon>Ranunculaceae</taxon>
        <taxon>Coptidoideae</taxon>
        <taxon>Coptis</taxon>
    </lineage>
</organism>
<evidence type="ECO:0008006" key="3">
    <source>
        <dbReference type="Google" id="ProtNLM"/>
    </source>
</evidence>
<dbReference type="PANTHER" id="PTHR31293">
    <property type="entry name" value="RNI-LIKE SUPERFAMILY PROTEIN"/>
    <property type="match status" value="1"/>
</dbReference>
<name>A0A835LK14_9MAGN</name>
<dbReference type="EMBL" id="JADFTS010000008">
    <property type="protein sequence ID" value="KAF9594459.1"/>
    <property type="molecule type" value="Genomic_DNA"/>
</dbReference>
<dbReference type="Proteomes" id="UP000631114">
    <property type="component" value="Unassembled WGS sequence"/>
</dbReference>
<dbReference type="InterPro" id="IPR055294">
    <property type="entry name" value="FBL60-like"/>
</dbReference>
<keyword evidence="2" id="KW-1185">Reference proteome</keyword>
<protein>
    <recommendedName>
        <fullName evidence="3">F-box domain-containing protein</fullName>
    </recommendedName>
</protein>
<sequence length="326" mass="36241">MDESGSMENSKMQKVYQGQSSSEIGDKISSLPDNILHYILSCLPTKYAVDRVLPLLDVSSIIKFSLECREFDAAHIDRWISTAKKCNVEELVLTISLNRHYVFPLCLFISESLKVLKIGSEWFSEKEMVVSMSIPASFCFSSLKHLPPAVLLPVTVSVICAFSSLLAAALKVRIPCPLGLKSGIPSSRRGSPVTTRDSALDNAAVVPLYSSHPIFHEIKPHGDFGAFCRHYRHLHLWVGEGRPSVGWPSIAAISLGDFFPRRLCPLTKQPIHCYLPPFCRQGRQTYPVASDEVVNISKAHPERDARGHLYSRTRRGAVIGVQPFVL</sequence>
<proteinExistence type="predicted"/>
<dbReference type="AlphaFoldDB" id="A0A835LK14"/>
<gene>
    <name evidence="1" type="ORF">IFM89_031061</name>
</gene>
<evidence type="ECO:0000313" key="1">
    <source>
        <dbReference type="EMBL" id="KAF9594459.1"/>
    </source>
</evidence>
<accession>A0A835LK14</accession>